<comment type="caution">
    <text evidence="10">The sequence shown here is derived from an EMBL/GenBank/DDBJ whole genome shotgun (WGS) entry which is preliminary data.</text>
</comment>
<evidence type="ECO:0000256" key="5">
    <source>
        <dbReference type="ARBA" id="ARBA00023284"/>
    </source>
</evidence>
<dbReference type="PIRSF" id="PIRSF000077">
    <property type="entry name" value="Thioredoxin"/>
    <property type="match status" value="1"/>
</dbReference>
<feature type="site" description="Deprotonates C-terminal active site Cys" evidence="7">
    <location>
        <position position="29"/>
    </location>
</feature>
<feature type="site" description="Contributes to redox potential value" evidence="7">
    <location>
        <position position="36"/>
    </location>
</feature>
<evidence type="ECO:0000313" key="10">
    <source>
        <dbReference type="EMBL" id="TDY00980.1"/>
    </source>
</evidence>
<dbReference type="GO" id="GO:0005737">
    <property type="term" value="C:cytoplasm"/>
    <property type="evidence" value="ECO:0007669"/>
    <property type="project" value="TreeGrafter"/>
</dbReference>
<gene>
    <name evidence="10" type="ORF">EDC23_1726</name>
</gene>
<evidence type="ECO:0000256" key="6">
    <source>
        <dbReference type="PIRNR" id="PIRNR000077"/>
    </source>
</evidence>
<evidence type="ECO:0000313" key="11">
    <source>
        <dbReference type="Proteomes" id="UP000294914"/>
    </source>
</evidence>
<dbReference type="Gene3D" id="3.40.30.10">
    <property type="entry name" value="Glutaredoxin"/>
    <property type="match status" value="1"/>
</dbReference>
<dbReference type="Pfam" id="PF00085">
    <property type="entry name" value="Thioredoxin"/>
    <property type="match status" value="1"/>
</dbReference>
<dbReference type="InterPro" id="IPR005746">
    <property type="entry name" value="Thioredoxin"/>
</dbReference>
<sequence>MPPDIFTVDLDNFDQKVLAASHARPVLVDLWAEWCPPCISIAPVLEQVIAEYAGRVQLGKIEVDDGENMKLAGRYQVRGFPTIILFRHGEEQARFSGAQTAGYIRDFIEQHAGF</sequence>
<dbReference type="PANTHER" id="PTHR45663">
    <property type="entry name" value="GEO12009P1"/>
    <property type="match status" value="1"/>
</dbReference>
<protein>
    <recommendedName>
        <fullName evidence="6">Thioredoxin</fullName>
    </recommendedName>
</protein>
<dbReference type="OrthoDB" id="9790390at2"/>
<proteinExistence type="inferred from homology"/>
<feature type="active site" description="Nucleophile" evidence="7">
    <location>
        <position position="38"/>
    </location>
</feature>
<dbReference type="RefSeq" id="WP_134083514.1">
    <property type="nucleotide sequence ID" value="NZ_SOQX01000004.1"/>
</dbReference>
<dbReference type="Proteomes" id="UP000294914">
    <property type="component" value="Unassembled WGS sequence"/>
</dbReference>
<dbReference type="GO" id="GO:0015035">
    <property type="term" value="F:protein-disulfide reductase activity"/>
    <property type="evidence" value="ECO:0007669"/>
    <property type="project" value="InterPro"/>
</dbReference>
<reference evidence="10 11" key="1">
    <citation type="submission" date="2019-03" db="EMBL/GenBank/DDBJ databases">
        <title>Genomic Encyclopedia of Type Strains, Phase IV (KMG-IV): sequencing the most valuable type-strain genomes for metagenomic binning, comparative biology and taxonomic classification.</title>
        <authorList>
            <person name="Goeker M."/>
        </authorList>
    </citation>
    <scope>NUCLEOTIDE SEQUENCE [LARGE SCALE GENOMIC DNA]</scope>
    <source>
        <strain evidence="10 11">DSM 16326</strain>
    </source>
</reference>
<feature type="site" description="Contributes to redox potential value" evidence="7">
    <location>
        <position position="37"/>
    </location>
</feature>
<dbReference type="CDD" id="cd02947">
    <property type="entry name" value="TRX_family"/>
    <property type="match status" value="1"/>
</dbReference>
<evidence type="ECO:0000259" key="9">
    <source>
        <dbReference type="PROSITE" id="PS51352"/>
    </source>
</evidence>
<evidence type="ECO:0000256" key="4">
    <source>
        <dbReference type="ARBA" id="ARBA00023157"/>
    </source>
</evidence>
<keyword evidence="5 8" id="KW-0676">Redox-active center</keyword>
<dbReference type="InterPro" id="IPR036249">
    <property type="entry name" value="Thioredoxin-like_sf"/>
</dbReference>
<keyword evidence="11" id="KW-1185">Reference proteome</keyword>
<dbReference type="SUPFAM" id="SSF52833">
    <property type="entry name" value="Thioredoxin-like"/>
    <property type="match status" value="1"/>
</dbReference>
<feature type="domain" description="Thioredoxin" evidence="9">
    <location>
        <begin position="1"/>
        <end position="113"/>
    </location>
</feature>
<feature type="disulfide bond" description="Redox-active" evidence="8">
    <location>
        <begin position="35"/>
        <end position="38"/>
    </location>
</feature>
<keyword evidence="2" id="KW-0813">Transport</keyword>
<evidence type="ECO:0000256" key="3">
    <source>
        <dbReference type="ARBA" id="ARBA00022982"/>
    </source>
</evidence>
<name>A0A4R8IP85_9GAMM</name>
<dbReference type="AlphaFoldDB" id="A0A4R8IP85"/>
<keyword evidence="3" id="KW-0249">Electron transport</keyword>
<accession>A0A4R8IP85</accession>
<evidence type="ECO:0000256" key="8">
    <source>
        <dbReference type="PIRSR" id="PIRSR000077-4"/>
    </source>
</evidence>
<feature type="active site" description="Nucleophile" evidence="7">
    <location>
        <position position="35"/>
    </location>
</feature>
<evidence type="ECO:0000256" key="2">
    <source>
        <dbReference type="ARBA" id="ARBA00022448"/>
    </source>
</evidence>
<dbReference type="EMBL" id="SOQX01000004">
    <property type="protein sequence ID" value="TDY00980.1"/>
    <property type="molecule type" value="Genomic_DNA"/>
</dbReference>
<keyword evidence="4 8" id="KW-1015">Disulfide bond</keyword>
<comment type="similarity">
    <text evidence="1 6">Belongs to the thioredoxin family.</text>
</comment>
<evidence type="ECO:0000256" key="1">
    <source>
        <dbReference type="ARBA" id="ARBA00008987"/>
    </source>
</evidence>
<dbReference type="InterPro" id="IPR013766">
    <property type="entry name" value="Thioredoxin_domain"/>
</dbReference>
<dbReference type="PROSITE" id="PS51352">
    <property type="entry name" value="THIOREDOXIN_2"/>
    <property type="match status" value="1"/>
</dbReference>
<dbReference type="PANTHER" id="PTHR45663:SF11">
    <property type="entry name" value="GEO12009P1"/>
    <property type="match status" value="1"/>
</dbReference>
<dbReference type="PRINTS" id="PR00421">
    <property type="entry name" value="THIOREDOXIN"/>
</dbReference>
<organism evidence="10 11">
    <name type="scientific">Thiohalophilus thiocyanatoxydans</name>
    <dbReference type="NCBI Taxonomy" id="381308"/>
    <lineage>
        <taxon>Bacteria</taxon>
        <taxon>Pseudomonadati</taxon>
        <taxon>Pseudomonadota</taxon>
        <taxon>Gammaproteobacteria</taxon>
        <taxon>Thiohalomonadales</taxon>
        <taxon>Thiohalophilaceae</taxon>
        <taxon>Thiohalophilus</taxon>
    </lineage>
</organism>
<evidence type="ECO:0000256" key="7">
    <source>
        <dbReference type="PIRSR" id="PIRSR000077-1"/>
    </source>
</evidence>